<dbReference type="InterPro" id="IPR001173">
    <property type="entry name" value="Glyco_trans_2-like"/>
</dbReference>
<dbReference type="PANTHER" id="PTHR10859:SF114">
    <property type="entry name" value="DOLICHOL-PHOSPHATE MANNOSYLTRANSFERASE"/>
    <property type="match status" value="1"/>
</dbReference>
<dbReference type="Gene3D" id="3.90.550.10">
    <property type="entry name" value="Spore Coat Polysaccharide Biosynthesis Protein SpsA, Chain A"/>
    <property type="match status" value="1"/>
</dbReference>
<evidence type="ECO:0000313" key="3">
    <source>
        <dbReference type="Proteomes" id="UP000195447"/>
    </source>
</evidence>
<feature type="domain" description="Glycosyltransferase 2-like" evidence="1">
    <location>
        <begin position="6"/>
        <end position="170"/>
    </location>
</feature>
<accession>A0A1Y4LQL5</accession>
<dbReference type="AlphaFoldDB" id="A0A1Y4LQL5"/>
<proteinExistence type="predicted"/>
<dbReference type="GO" id="GO:0006487">
    <property type="term" value="P:protein N-linked glycosylation"/>
    <property type="evidence" value="ECO:0007669"/>
    <property type="project" value="TreeGrafter"/>
</dbReference>
<dbReference type="InterPro" id="IPR029044">
    <property type="entry name" value="Nucleotide-diphossugar_trans"/>
</dbReference>
<evidence type="ECO:0000259" key="1">
    <source>
        <dbReference type="Pfam" id="PF00535"/>
    </source>
</evidence>
<dbReference type="PANTHER" id="PTHR10859">
    <property type="entry name" value="GLYCOSYL TRANSFERASE"/>
    <property type="match status" value="1"/>
</dbReference>
<name>A0A1Y4LQL5_9FIRM</name>
<dbReference type="Proteomes" id="UP000195447">
    <property type="component" value="Unassembled WGS sequence"/>
</dbReference>
<dbReference type="GO" id="GO:0016740">
    <property type="term" value="F:transferase activity"/>
    <property type="evidence" value="ECO:0007669"/>
    <property type="project" value="UniProtKB-KW"/>
</dbReference>
<sequence length="238" mass="26936">MKKVLLVIPAYNEEENILKTYNSILLYNKSHKTNFDVIVINDGSRDNTEMVLNQNNVPHITLIHNLGIGGAVQTGYKYAYQNNYDIAIQFDGDGQHDVNYVSKIIEPLLNGKAMMSIGSRFVDSSSSEFKSTKARQIGIKLISSFIKFFTGEKIYDVTSGFRAIDRSLIDRFSKEYPLEYPEPISTTEILKEGCIVSEVPVSMNERTGGVSSIRSWKNVYYMLNVLLSIVIIGLRRKK</sequence>
<dbReference type="CDD" id="cd04179">
    <property type="entry name" value="DPM_DPG-synthase_like"/>
    <property type="match status" value="1"/>
</dbReference>
<dbReference type="SUPFAM" id="SSF53448">
    <property type="entry name" value="Nucleotide-diphospho-sugar transferases"/>
    <property type="match status" value="1"/>
</dbReference>
<protein>
    <submittedName>
        <fullName evidence="2">Glycosyl transferase family 2</fullName>
    </submittedName>
</protein>
<keyword evidence="2" id="KW-0808">Transferase</keyword>
<organism evidence="2 3">
    <name type="scientific">Faecalitalea cylindroides</name>
    <dbReference type="NCBI Taxonomy" id="39483"/>
    <lineage>
        <taxon>Bacteria</taxon>
        <taxon>Bacillati</taxon>
        <taxon>Bacillota</taxon>
        <taxon>Erysipelotrichia</taxon>
        <taxon>Erysipelotrichales</taxon>
        <taxon>Erysipelotrichaceae</taxon>
        <taxon>Faecalitalea</taxon>
    </lineage>
</organism>
<evidence type="ECO:0000313" key="2">
    <source>
        <dbReference type="EMBL" id="OUP58974.1"/>
    </source>
</evidence>
<keyword evidence="3" id="KW-1185">Reference proteome</keyword>
<reference evidence="3" key="1">
    <citation type="submission" date="2017-04" db="EMBL/GenBank/DDBJ databases">
        <title>Function of individual gut microbiota members based on whole genome sequencing of pure cultures obtained from chicken caecum.</title>
        <authorList>
            <person name="Medvecky M."/>
            <person name="Cejkova D."/>
            <person name="Polansky O."/>
            <person name="Karasova D."/>
            <person name="Kubasova T."/>
            <person name="Cizek A."/>
            <person name="Rychlik I."/>
        </authorList>
    </citation>
    <scope>NUCLEOTIDE SEQUENCE [LARGE SCALE GENOMIC DNA]</scope>
    <source>
        <strain evidence="3">An178</strain>
    </source>
</reference>
<comment type="caution">
    <text evidence="2">The sequence shown here is derived from an EMBL/GenBank/DDBJ whole genome shotgun (WGS) entry which is preliminary data.</text>
</comment>
<dbReference type="RefSeq" id="WP_087158904.1">
    <property type="nucleotide sequence ID" value="NZ_NFKM01000015.1"/>
</dbReference>
<dbReference type="EMBL" id="NFKM01000015">
    <property type="protein sequence ID" value="OUP58974.1"/>
    <property type="molecule type" value="Genomic_DNA"/>
</dbReference>
<gene>
    <name evidence="2" type="ORF">B5F14_07760</name>
</gene>
<dbReference type="Pfam" id="PF00535">
    <property type="entry name" value="Glycos_transf_2"/>
    <property type="match status" value="1"/>
</dbReference>